<keyword evidence="1" id="KW-0732">Signal</keyword>
<organism evidence="2 3">
    <name type="scientific">Acetobacter estunensis</name>
    <dbReference type="NCBI Taxonomy" id="104097"/>
    <lineage>
        <taxon>Bacteria</taxon>
        <taxon>Pseudomonadati</taxon>
        <taxon>Pseudomonadota</taxon>
        <taxon>Alphaproteobacteria</taxon>
        <taxon>Acetobacterales</taxon>
        <taxon>Acetobacteraceae</taxon>
        <taxon>Acetobacter</taxon>
    </lineage>
</organism>
<comment type="caution">
    <text evidence="2">The sequence shown here is derived from an EMBL/GenBank/DDBJ whole genome shotgun (WGS) entry which is preliminary data.</text>
</comment>
<dbReference type="Proteomes" id="UP000597459">
    <property type="component" value="Unassembled WGS sequence"/>
</dbReference>
<name>A0A967B8N1_9PROT</name>
<accession>A0A967B8N1</accession>
<proteinExistence type="predicted"/>
<evidence type="ECO:0000313" key="2">
    <source>
        <dbReference type="EMBL" id="NHO54379.1"/>
    </source>
</evidence>
<evidence type="ECO:0000256" key="1">
    <source>
        <dbReference type="SAM" id="SignalP"/>
    </source>
</evidence>
<dbReference type="AlphaFoldDB" id="A0A967B8N1"/>
<sequence length="186" mass="17717">MMIRRFAAFALVGGLALTGASAAQAQGWGNVAQGAAQGALNSALGGGSTAAGSTAAGTTAAGTTAAGTTTAGTAATGTSGVGGLLPTGSGLLGSLGIPSLSSVGTSNLTGVLSYCVQNQLVSSSAAQSTLSALTGQSSVTSDSSYAAGQQGLLQTGNGNQISLDSLKSQVRSKLCKMVLKQSKSLI</sequence>
<feature type="signal peptide" evidence="1">
    <location>
        <begin position="1"/>
        <end position="25"/>
    </location>
</feature>
<dbReference type="EMBL" id="WOTH01000021">
    <property type="protein sequence ID" value="NHO54379.1"/>
    <property type="molecule type" value="Genomic_DNA"/>
</dbReference>
<reference evidence="2" key="1">
    <citation type="submission" date="2019-11" db="EMBL/GenBank/DDBJ databases">
        <title>Description of new Acetobacter species.</title>
        <authorList>
            <person name="Cleenwerck I."/>
            <person name="Sombolestani A.S."/>
        </authorList>
    </citation>
    <scope>NUCLEOTIDE SEQUENCE</scope>
    <source>
        <strain evidence="2">LMG 1626</strain>
    </source>
</reference>
<dbReference type="InterPro" id="IPR019637">
    <property type="entry name" value="DUF2501"/>
</dbReference>
<feature type="chain" id="PRO_5038134236" evidence="1">
    <location>
        <begin position="26"/>
        <end position="186"/>
    </location>
</feature>
<keyword evidence="3" id="KW-1185">Reference proteome</keyword>
<evidence type="ECO:0000313" key="3">
    <source>
        <dbReference type="Proteomes" id="UP000597459"/>
    </source>
</evidence>
<dbReference type="Pfam" id="PF10696">
    <property type="entry name" value="DUF2501"/>
    <property type="match status" value="1"/>
</dbReference>
<dbReference type="RefSeq" id="WP_166316377.1">
    <property type="nucleotide sequence ID" value="NZ_WOTH01000021.1"/>
</dbReference>
<protein>
    <submittedName>
        <fullName evidence="2">DUF2501 domain-containing protein</fullName>
    </submittedName>
</protein>
<gene>
    <name evidence="2" type="ORF">GOB87_10490</name>
</gene>